<reference evidence="2" key="1">
    <citation type="submission" date="2020-05" db="EMBL/GenBank/DDBJ databases">
        <authorList>
            <person name="Chiriac C."/>
            <person name="Salcher M."/>
            <person name="Ghai R."/>
            <person name="Kavagutti S V."/>
        </authorList>
    </citation>
    <scope>NUCLEOTIDE SEQUENCE</scope>
</reference>
<evidence type="ECO:0000256" key="1">
    <source>
        <dbReference type="SAM" id="Phobius"/>
    </source>
</evidence>
<sequence length="453" mass="48087">MRKIQISLGKVDLAKLDLKKVAIPVALMVLAGLSYYAPERSQQIKLTSSYPATVCPAIGNKVSSIAALTSSKINRRSIDGSSKRLNPGKSSVIPMKNDAILVEGNPGTSLTFANNGWKAVVPCSVSNGEQWFIGGSGALTSKSFLYISNSGFSESAVDIEIFTPNGLLEPREVSIPQNSTRKIAIDSLVPGEEAIAIALKTKSGRVSSYLFDERKKGLKSLGADFVAPSATARKVVTIPAITGLLDKLVTNTNSVTHTLRLLVPASIDANIDVTVNSNDGNFIPIGLSQLEVKSQRLISIPLTFAPTSQPFSVIVESDQPIFASVFSNFTYGKSSEIAWATGADELSKWSVNLTGSRPILNFVGDRIDVQISATGTNGKKITKKVTGTNFQTWRAPTGLNRLEVTANRGGVSGGVIFLPEVGKIGTSYLPMNNGANLETASEPISDARVISRG</sequence>
<proteinExistence type="predicted"/>
<dbReference type="AlphaFoldDB" id="A0A6J6EVD5"/>
<name>A0A6J6EVD5_9ZZZZ</name>
<accession>A0A6J6EVD5</accession>
<evidence type="ECO:0000313" key="2">
    <source>
        <dbReference type="EMBL" id="CAB4580540.1"/>
    </source>
</evidence>
<dbReference type="Pfam" id="PF18986">
    <property type="entry name" value="DUF5719"/>
    <property type="match status" value="1"/>
</dbReference>
<keyword evidence="1" id="KW-0812">Transmembrane</keyword>
<dbReference type="EMBL" id="CAEZTW010000055">
    <property type="protein sequence ID" value="CAB4580540.1"/>
    <property type="molecule type" value="Genomic_DNA"/>
</dbReference>
<organism evidence="2">
    <name type="scientific">freshwater metagenome</name>
    <dbReference type="NCBI Taxonomy" id="449393"/>
    <lineage>
        <taxon>unclassified sequences</taxon>
        <taxon>metagenomes</taxon>
        <taxon>ecological metagenomes</taxon>
    </lineage>
</organism>
<keyword evidence="1" id="KW-0472">Membrane</keyword>
<keyword evidence="1" id="KW-1133">Transmembrane helix</keyword>
<dbReference type="InterPro" id="IPR043777">
    <property type="entry name" value="DUF5719"/>
</dbReference>
<gene>
    <name evidence="2" type="ORF">UFOPK1766_00430</name>
</gene>
<protein>
    <submittedName>
        <fullName evidence="2">Unannotated protein</fullName>
    </submittedName>
</protein>
<feature type="transmembrane region" description="Helical" evidence="1">
    <location>
        <begin position="21"/>
        <end position="38"/>
    </location>
</feature>